<evidence type="ECO:0000313" key="3">
    <source>
        <dbReference type="Proteomes" id="UP000462014"/>
    </source>
</evidence>
<dbReference type="Proteomes" id="UP000462014">
    <property type="component" value="Unassembled WGS sequence"/>
</dbReference>
<comment type="caution">
    <text evidence="2">The sequence shown here is derived from an EMBL/GenBank/DDBJ whole genome shotgun (WGS) entry which is preliminary data.</text>
</comment>
<feature type="region of interest" description="Disordered" evidence="1">
    <location>
        <begin position="31"/>
        <end position="50"/>
    </location>
</feature>
<dbReference type="AlphaFoldDB" id="A0A7K1SSS0"/>
<evidence type="ECO:0000313" key="2">
    <source>
        <dbReference type="EMBL" id="MVN20359.1"/>
    </source>
</evidence>
<name>A0A7K1SSS0_9SPHI</name>
<dbReference type="EMBL" id="WPIK01000002">
    <property type="protein sequence ID" value="MVN20359.1"/>
    <property type="molecule type" value="Genomic_DNA"/>
</dbReference>
<reference evidence="2 3" key="1">
    <citation type="submission" date="2019-12" db="EMBL/GenBank/DDBJ databases">
        <title>Mucilaginibacter sp. HMF7410 genome sequencing and assembly.</title>
        <authorList>
            <person name="Kang H."/>
            <person name="Cha I."/>
            <person name="Kim H."/>
            <person name="Joh K."/>
        </authorList>
    </citation>
    <scope>NUCLEOTIDE SEQUENCE [LARGE SCALE GENOMIC DNA]</scope>
    <source>
        <strain evidence="2 3">HMF7410</strain>
    </source>
</reference>
<protein>
    <submittedName>
        <fullName evidence="2">Uncharacterized protein</fullName>
    </submittedName>
</protein>
<organism evidence="2 3">
    <name type="scientific">Mucilaginibacter arboris</name>
    <dbReference type="NCBI Taxonomy" id="2682090"/>
    <lineage>
        <taxon>Bacteria</taxon>
        <taxon>Pseudomonadati</taxon>
        <taxon>Bacteroidota</taxon>
        <taxon>Sphingobacteriia</taxon>
        <taxon>Sphingobacteriales</taxon>
        <taxon>Sphingobacteriaceae</taxon>
        <taxon>Mucilaginibacter</taxon>
    </lineage>
</organism>
<gene>
    <name evidence="2" type="ORF">GO621_02265</name>
</gene>
<dbReference type="RefSeq" id="WP_157563812.1">
    <property type="nucleotide sequence ID" value="NZ_WPIK01000002.1"/>
</dbReference>
<evidence type="ECO:0000256" key="1">
    <source>
        <dbReference type="SAM" id="MobiDB-lite"/>
    </source>
</evidence>
<sequence>MTTLNIKIPENKVADVASYVQKIGGEVTQNETHSVTAAAPKPEQDEDEVTHESFFGENIKRAIRAFKS</sequence>
<keyword evidence="3" id="KW-1185">Reference proteome</keyword>
<proteinExistence type="predicted"/>
<accession>A0A7K1SSS0</accession>